<dbReference type="EMBL" id="LT907975">
    <property type="protein sequence ID" value="SOB59404.1"/>
    <property type="molecule type" value="Genomic_DNA"/>
</dbReference>
<dbReference type="OrthoDB" id="283474at2"/>
<name>A0A2C8F9T3_9BACT</name>
<keyword evidence="3" id="KW-1185">Reference proteome</keyword>
<gene>
    <name evidence="2" type="ORF">DPRO_2496</name>
</gene>
<protein>
    <recommendedName>
        <fullName evidence="4">DUF3124 domain-containing protein</fullName>
    </recommendedName>
</protein>
<dbReference type="Pfam" id="PF11322">
    <property type="entry name" value="DUF3124"/>
    <property type="match status" value="1"/>
</dbReference>
<feature type="chain" id="PRO_5012541822" description="DUF3124 domain-containing protein" evidence="1">
    <location>
        <begin position="25"/>
        <end position="158"/>
    </location>
</feature>
<reference evidence="3" key="1">
    <citation type="submission" date="2017-09" db="EMBL/GenBank/DDBJ databases">
        <authorList>
            <person name="Regsiter A."/>
            <person name="William W."/>
        </authorList>
    </citation>
    <scope>NUCLEOTIDE SEQUENCE [LARGE SCALE GENOMIC DNA]</scope>
    <source>
        <strain evidence="3">500-1</strain>
    </source>
</reference>
<evidence type="ECO:0000313" key="3">
    <source>
        <dbReference type="Proteomes" id="UP000219215"/>
    </source>
</evidence>
<feature type="signal peptide" evidence="1">
    <location>
        <begin position="1"/>
        <end position="24"/>
    </location>
</feature>
<accession>A0A2C8F9T3</accession>
<evidence type="ECO:0008006" key="4">
    <source>
        <dbReference type="Google" id="ProtNLM"/>
    </source>
</evidence>
<dbReference type="InterPro" id="IPR021471">
    <property type="entry name" value="DUF3124"/>
</dbReference>
<keyword evidence="1" id="KW-0732">Signal</keyword>
<evidence type="ECO:0000313" key="2">
    <source>
        <dbReference type="EMBL" id="SOB59404.1"/>
    </source>
</evidence>
<proteinExistence type="predicted"/>
<dbReference type="Proteomes" id="UP000219215">
    <property type="component" value="Chromosome DPRO"/>
</dbReference>
<sequence>MTGRLANLFFGIMAVLLFSVPADAGRKVDVSSGQKVYVPVYSHIYQGPKNRPYYLSAMLSIRNVDAVNTIVVSSVKYLDDDGKIIKSFFDQPISIPPMATKEVFIPERDTSGGSGANFIVIWEADKQVSVPIIQAVMIGTASTQGISFVCDGVAIEEN</sequence>
<organism evidence="2 3">
    <name type="scientific">Pseudodesulfovibrio profundus</name>
    <dbReference type="NCBI Taxonomy" id="57320"/>
    <lineage>
        <taxon>Bacteria</taxon>
        <taxon>Pseudomonadati</taxon>
        <taxon>Thermodesulfobacteriota</taxon>
        <taxon>Desulfovibrionia</taxon>
        <taxon>Desulfovibrionales</taxon>
        <taxon>Desulfovibrionaceae</taxon>
    </lineage>
</organism>
<evidence type="ECO:0000256" key="1">
    <source>
        <dbReference type="SAM" id="SignalP"/>
    </source>
</evidence>
<dbReference type="RefSeq" id="WP_097012279.1">
    <property type="nucleotide sequence ID" value="NZ_LT907975.1"/>
</dbReference>
<dbReference type="KEGG" id="pprf:DPRO_2496"/>
<dbReference type="AlphaFoldDB" id="A0A2C8F9T3"/>